<dbReference type="Pfam" id="PF00392">
    <property type="entry name" value="GntR"/>
    <property type="match status" value="1"/>
</dbReference>
<dbReference type="InterPro" id="IPR000524">
    <property type="entry name" value="Tscrpt_reg_HTH_GntR"/>
</dbReference>
<dbReference type="InterPro" id="IPR036388">
    <property type="entry name" value="WH-like_DNA-bd_sf"/>
</dbReference>
<dbReference type="InterPro" id="IPR011663">
    <property type="entry name" value="UTRA"/>
</dbReference>
<dbReference type="SMART" id="SM00866">
    <property type="entry name" value="UTRA"/>
    <property type="match status" value="1"/>
</dbReference>
<dbReference type="SMART" id="SM00345">
    <property type="entry name" value="HTH_GNTR"/>
    <property type="match status" value="1"/>
</dbReference>
<dbReference type="InterPro" id="IPR036390">
    <property type="entry name" value="WH_DNA-bd_sf"/>
</dbReference>
<evidence type="ECO:0000256" key="2">
    <source>
        <dbReference type="ARBA" id="ARBA00023125"/>
    </source>
</evidence>
<sequence length="235" mass="27027">MKKYQLVADKIRQAIKKNNLKRGDKLPKIKDLVDEFGVSKATVLQALALLAKQGTVYKIQGSGIFVREPADLEGYMSLLTNRGLTGVVDNISTEVISIDELDEPPEKAKKYFEDEDLRCYCLKRLRKTNDKPFVLEESYYLKKYVPFISKEIAQGSMFKYISEGLNEEIRFSDKFMWVEKLNECVANKLELKAGDPALIVNDLYYMGNGKIFDVSFLTYNYQNSKFFDQSSDEII</sequence>
<dbReference type="InterPro" id="IPR028978">
    <property type="entry name" value="Chorismate_lyase_/UTRA_dom_sf"/>
</dbReference>
<gene>
    <name evidence="5" type="ORF">J2Z60_000525</name>
</gene>
<protein>
    <submittedName>
        <fullName evidence="5">GntR family transcriptional regulator of bglA</fullName>
    </submittedName>
</protein>
<keyword evidence="6" id="KW-1185">Reference proteome</keyword>
<dbReference type="Gene3D" id="1.10.10.10">
    <property type="entry name" value="Winged helix-like DNA-binding domain superfamily/Winged helix DNA-binding domain"/>
    <property type="match status" value="1"/>
</dbReference>
<dbReference type="RefSeq" id="WP_209686111.1">
    <property type="nucleotide sequence ID" value="NZ_JAGGLU010000002.1"/>
</dbReference>
<dbReference type="PRINTS" id="PR00035">
    <property type="entry name" value="HTHGNTR"/>
</dbReference>
<dbReference type="Gene3D" id="3.40.1410.10">
    <property type="entry name" value="Chorismate lyase-like"/>
    <property type="match status" value="1"/>
</dbReference>
<dbReference type="EMBL" id="JAGGLU010000002">
    <property type="protein sequence ID" value="MBP2057361.1"/>
    <property type="molecule type" value="Genomic_DNA"/>
</dbReference>
<accession>A0ABS4MDE6</accession>
<reference evidence="5 6" key="1">
    <citation type="submission" date="2021-03" db="EMBL/GenBank/DDBJ databases">
        <title>Genomic Encyclopedia of Type Strains, Phase IV (KMG-IV): sequencing the most valuable type-strain genomes for metagenomic binning, comparative biology and taxonomic classification.</title>
        <authorList>
            <person name="Goeker M."/>
        </authorList>
    </citation>
    <scope>NUCLEOTIDE SEQUENCE [LARGE SCALE GENOMIC DNA]</scope>
    <source>
        <strain evidence="5 6">DSM 101872</strain>
    </source>
</reference>
<evidence type="ECO:0000313" key="5">
    <source>
        <dbReference type="EMBL" id="MBP2057361.1"/>
    </source>
</evidence>
<dbReference type="PANTHER" id="PTHR44846">
    <property type="entry name" value="MANNOSYL-D-GLYCERATE TRANSPORT/METABOLISM SYSTEM REPRESSOR MNGR-RELATED"/>
    <property type="match status" value="1"/>
</dbReference>
<dbReference type="SUPFAM" id="SSF64288">
    <property type="entry name" value="Chorismate lyase-like"/>
    <property type="match status" value="1"/>
</dbReference>
<dbReference type="InterPro" id="IPR050679">
    <property type="entry name" value="Bact_HTH_transcr_reg"/>
</dbReference>
<dbReference type="Proteomes" id="UP001519292">
    <property type="component" value="Unassembled WGS sequence"/>
</dbReference>
<dbReference type="PROSITE" id="PS50949">
    <property type="entry name" value="HTH_GNTR"/>
    <property type="match status" value="1"/>
</dbReference>
<dbReference type="Pfam" id="PF07702">
    <property type="entry name" value="UTRA"/>
    <property type="match status" value="1"/>
</dbReference>
<feature type="domain" description="HTH gntR-type" evidence="4">
    <location>
        <begin position="1"/>
        <end position="69"/>
    </location>
</feature>
<organism evidence="5 6">
    <name type="scientific">Lactobacillus colini</name>
    <dbReference type="NCBI Taxonomy" id="1819254"/>
    <lineage>
        <taxon>Bacteria</taxon>
        <taxon>Bacillati</taxon>
        <taxon>Bacillota</taxon>
        <taxon>Bacilli</taxon>
        <taxon>Lactobacillales</taxon>
        <taxon>Lactobacillaceae</taxon>
        <taxon>Lactobacillus</taxon>
    </lineage>
</organism>
<keyword evidence="2" id="KW-0238">DNA-binding</keyword>
<proteinExistence type="predicted"/>
<evidence type="ECO:0000313" key="6">
    <source>
        <dbReference type="Proteomes" id="UP001519292"/>
    </source>
</evidence>
<name>A0ABS4MDE6_9LACO</name>
<comment type="caution">
    <text evidence="5">The sequence shown here is derived from an EMBL/GenBank/DDBJ whole genome shotgun (WGS) entry which is preliminary data.</text>
</comment>
<dbReference type="PANTHER" id="PTHR44846:SF4">
    <property type="entry name" value="HTH GNTR-TYPE DOMAIN-CONTAINING PROTEIN"/>
    <property type="match status" value="1"/>
</dbReference>
<dbReference type="SUPFAM" id="SSF46785">
    <property type="entry name" value="Winged helix' DNA-binding domain"/>
    <property type="match status" value="1"/>
</dbReference>
<keyword evidence="1" id="KW-0805">Transcription regulation</keyword>
<evidence type="ECO:0000259" key="4">
    <source>
        <dbReference type="PROSITE" id="PS50949"/>
    </source>
</evidence>
<evidence type="ECO:0000256" key="3">
    <source>
        <dbReference type="ARBA" id="ARBA00023163"/>
    </source>
</evidence>
<dbReference type="CDD" id="cd07377">
    <property type="entry name" value="WHTH_GntR"/>
    <property type="match status" value="1"/>
</dbReference>
<evidence type="ECO:0000256" key="1">
    <source>
        <dbReference type="ARBA" id="ARBA00023015"/>
    </source>
</evidence>
<keyword evidence="3" id="KW-0804">Transcription</keyword>